<dbReference type="GO" id="GO:0004674">
    <property type="term" value="F:protein serine/threonine kinase activity"/>
    <property type="evidence" value="ECO:0007669"/>
    <property type="project" value="UniProtKB-KW"/>
</dbReference>
<evidence type="ECO:0000313" key="9">
    <source>
        <dbReference type="EMBL" id="KAK9166999.1"/>
    </source>
</evidence>
<accession>A0AAP0LDB8</accession>
<evidence type="ECO:0000313" key="10">
    <source>
        <dbReference type="Proteomes" id="UP001419268"/>
    </source>
</evidence>
<organism evidence="9 10">
    <name type="scientific">Stephania cephalantha</name>
    <dbReference type="NCBI Taxonomy" id="152367"/>
    <lineage>
        <taxon>Eukaryota</taxon>
        <taxon>Viridiplantae</taxon>
        <taxon>Streptophyta</taxon>
        <taxon>Embryophyta</taxon>
        <taxon>Tracheophyta</taxon>
        <taxon>Spermatophyta</taxon>
        <taxon>Magnoliopsida</taxon>
        <taxon>Ranunculales</taxon>
        <taxon>Menispermaceae</taxon>
        <taxon>Menispermoideae</taxon>
        <taxon>Cissampelideae</taxon>
        <taxon>Stephania</taxon>
    </lineage>
</organism>
<dbReference type="GO" id="GO:0005524">
    <property type="term" value="F:ATP binding"/>
    <property type="evidence" value="ECO:0007669"/>
    <property type="project" value="UniProtKB-KW"/>
</dbReference>
<keyword evidence="2" id="KW-0723">Serine/threonine-protein kinase</keyword>
<dbReference type="AlphaFoldDB" id="A0AAP0LDB8"/>
<keyword evidence="6" id="KW-0067">ATP-binding</keyword>
<reference evidence="9 10" key="1">
    <citation type="submission" date="2024-01" db="EMBL/GenBank/DDBJ databases">
        <title>Genome assemblies of Stephania.</title>
        <authorList>
            <person name="Yang L."/>
        </authorList>
    </citation>
    <scope>NUCLEOTIDE SEQUENCE [LARGE SCALE GENOMIC DNA]</scope>
    <source>
        <strain evidence="9">JXDWG</strain>
        <tissue evidence="9">Leaf</tissue>
    </source>
</reference>
<evidence type="ECO:0000256" key="2">
    <source>
        <dbReference type="ARBA" id="ARBA00022527"/>
    </source>
</evidence>
<gene>
    <name evidence="9" type="ORF">Scep_002190</name>
</gene>
<dbReference type="Proteomes" id="UP001419268">
    <property type="component" value="Unassembled WGS sequence"/>
</dbReference>
<proteinExistence type="predicted"/>
<evidence type="ECO:0000256" key="6">
    <source>
        <dbReference type="ARBA" id="ARBA00022840"/>
    </source>
</evidence>
<keyword evidence="5" id="KW-0418">Kinase</keyword>
<evidence type="ECO:0000256" key="1">
    <source>
        <dbReference type="ARBA" id="ARBA00012513"/>
    </source>
</evidence>
<keyword evidence="3" id="KW-0808">Transferase</keyword>
<dbReference type="PANTHER" id="PTHR22967:SF57">
    <property type="entry name" value="AUXILIN, ISOFORM A-RELATED"/>
    <property type="match status" value="1"/>
</dbReference>
<comment type="catalytic activity">
    <reaction evidence="7">
        <text>L-threonyl-[protein] + ATP = O-phospho-L-threonyl-[protein] + ADP + H(+)</text>
        <dbReference type="Rhea" id="RHEA:46608"/>
        <dbReference type="Rhea" id="RHEA-COMP:11060"/>
        <dbReference type="Rhea" id="RHEA-COMP:11605"/>
        <dbReference type="ChEBI" id="CHEBI:15378"/>
        <dbReference type="ChEBI" id="CHEBI:30013"/>
        <dbReference type="ChEBI" id="CHEBI:30616"/>
        <dbReference type="ChEBI" id="CHEBI:61977"/>
        <dbReference type="ChEBI" id="CHEBI:456216"/>
        <dbReference type="EC" id="2.7.11.1"/>
    </reaction>
</comment>
<dbReference type="SUPFAM" id="SSF56112">
    <property type="entry name" value="Protein kinase-like (PK-like)"/>
    <property type="match status" value="1"/>
</dbReference>
<evidence type="ECO:0000256" key="8">
    <source>
        <dbReference type="ARBA" id="ARBA00048679"/>
    </source>
</evidence>
<comment type="catalytic activity">
    <reaction evidence="8">
        <text>L-seryl-[protein] + ATP = O-phospho-L-seryl-[protein] + ADP + H(+)</text>
        <dbReference type="Rhea" id="RHEA:17989"/>
        <dbReference type="Rhea" id="RHEA-COMP:9863"/>
        <dbReference type="Rhea" id="RHEA-COMP:11604"/>
        <dbReference type="ChEBI" id="CHEBI:15378"/>
        <dbReference type="ChEBI" id="CHEBI:29999"/>
        <dbReference type="ChEBI" id="CHEBI:30616"/>
        <dbReference type="ChEBI" id="CHEBI:83421"/>
        <dbReference type="ChEBI" id="CHEBI:456216"/>
        <dbReference type="EC" id="2.7.11.1"/>
    </reaction>
</comment>
<comment type="caution">
    <text evidence="9">The sequence shown here is derived from an EMBL/GenBank/DDBJ whole genome shotgun (WGS) entry which is preliminary data.</text>
</comment>
<protein>
    <recommendedName>
        <fullName evidence="1">non-specific serine/threonine protein kinase</fullName>
        <ecNumber evidence="1">2.7.11.1</ecNumber>
    </recommendedName>
</protein>
<evidence type="ECO:0000256" key="3">
    <source>
        <dbReference type="ARBA" id="ARBA00022679"/>
    </source>
</evidence>
<dbReference type="EC" id="2.7.11.1" evidence="1"/>
<dbReference type="InterPro" id="IPR011009">
    <property type="entry name" value="Kinase-like_dom_sf"/>
</dbReference>
<evidence type="ECO:0000256" key="4">
    <source>
        <dbReference type="ARBA" id="ARBA00022741"/>
    </source>
</evidence>
<sequence>MKSLKGHPNVVSLLAHTILDMGQTKEAFLVMEFCEKSLVTLRRSRSLRFSEMYAMQFLPCTASPHPLLIGADGSWKLCDFGSISTNHKRFERPEEMGIEEDNIRKYTTHRL</sequence>
<dbReference type="Gene3D" id="1.10.510.10">
    <property type="entry name" value="Transferase(Phosphotransferase) domain 1"/>
    <property type="match status" value="1"/>
</dbReference>
<keyword evidence="10" id="KW-1185">Reference proteome</keyword>
<dbReference type="PANTHER" id="PTHR22967">
    <property type="entry name" value="SERINE/THREONINE PROTEIN KINASE"/>
    <property type="match status" value="1"/>
</dbReference>
<dbReference type="EMBL" id="JBBNAG010000001">
    <property type="protein sequence ID" value="KAK9166999.1"/>
    <property type="molecule type" value="Genomic_DNA"/>
</dbReference>
<name>A0AAP0LDB8_9MAGN</name>
<keyword evidence="4" id="KW-0547">Nucleotide-binding</keyword>
<evidence type="ECO:0000256" key="7">
    <source>
        <dbReference type="ARBA" id="ARBA00047899"/>
    </source>
</evidence>
<evidence type="ECO:0000256" key="5">
    <source>
        <dbReference type="ARBA" id="ARBA00022777"/>
    </source>
</evidence>
<dbReference type="GO" id="GO:0005737">
    <property type="term" value="C:cytoplasm"/>
    <property type="evidence" value="ECO:0007669"/>
    <property type="project" value="TreeGrafter"/>
</dbReference>